<feature type="domain" description="DUF4159" evidence="2">
    <location>
        <begin position="206"/>
        <end position="410"/>
    </location>
</feature>
<evidence type="ECO:0000256" key="1">
    <source>
        <dbReference type="SAM" id="MobiDB-lite"/>
    </source>
</evidence>
<keyword evidence="4" id="KW-1185">Reference proteome</keyword>
<proteinExistence type="predicted"/>
<evidence type="ECO:0000259" key="2">
    <source>
        <dbReference type="Pfam" id="PF13709"/>
    </source>
</evidence>
<gene>
    <name evidence="3" type="ORF">TSACC_3621</name>
</gene>
<evidence type="ECO:0000313" key="3">
    <source>
        <dbReference type="EMBL" id="GAT35550.1"/>
    </source>
</evidence>
<dbReference type="STRING" id="690879.TSACC_3621"/>
<dbReference type="Proteomes" id="UP000076023">
    <property type="component" value="Unassembled WGS sequence"/>
</dbReference>
<dbReference type="Pfam" id="PF13709">
    <property type="entry name" value="DUF4159"/>
    <property type="match status" value="1"/>
</dbReference>
<dbReference type="OrthoDB" id="195276at2"/>
<dbReference type="EMBL" id="BDCO01000003">
    <property type="protein sequence ID" value="GAT35550.1"/>
    <property type="molecule type" value="Genomic_DNA"/>
</dbReference>
<dbReference type="InterPro" id="IPR025297">
    <property type="entry name" value="DUF4159"/>
</dbReference>
<protein>
    <recommendedName>
        <fullName evidence="2">DUF4159 domain-containing protein</fullName>
    </recommendedName>
</protein>
<dbReference type="AlphaFoldDB" id="A0A146GE18"/>
<feature type="region of interest" description="Disordered" evidence="1">
    <location>
        <begin position="119"/>
        <end position="140"/>
    </location>
</feature>
<dbReference type="RefSeq" id="WP_075081349.1">
    <property type="nucleotide sequence ID" value="NZ_BDCO01000003.1"/>
</dbReference>
<sequence>MAGQLPPVLQKFIDKFSNSRDFAISFTLHVILVAVFGGTVLFKAVQEPPDFEGGEGGFVQASDAQNVPPPPQQQQQQTTFNVTSVATPTSSTLNTITTTAVNPLNFSMATTVVAPVTTPTNAPSAPAPAPAPAGGAEGMPTAVASQIKAFTGGWGKGQGSGTGSRSREFEFTAYIGQYNGGNWNSTIRVSGGKIETGSLPNLLYLMSFWSKDKIKTNYKNVKAIKLDSDEIFAVKPPFIFLTGTRDFVLTPKEVENLQKYVRMGGCIWGDSSVPGLRSRFDIAFRREMKRVIPDVDKDFEPLPANHPIFTQSPYFPEVKDVPPGLNYYSLPIYAMKIYGEVAIIYTANDYGDMWQVGLDENGKIDFRRNAAGLYVALNPAIWDQRDVYIRNLGVDALTMTYKFGTNLVIHLLTRWESKVRTAPTL</sequence>
<feature type="region of interest" description="Disordered" evidence="1">
    <location>
        <begin position="52"/>
        <end position="80"/>
    </location>
</feature>
<reference evidence="4" key="1">
    <citation type="journal article" date="2017" name="Genome Announc.">
        <title>Draft Genome Sequence of Terrimicrobium sacchariphilum NM-5T, a Facultative Anaerobic Soil Bacterium of the Class Spartobacteria.</title>
        <authorList>
            <person name="Qiu Y.L."/>
            <person name="Tourlousse D.M."/>
            <person name="Matsuura N."/>
            <person name="Ohashi A."/>
            <person name="Sekiguchi Y."/>
        </authorList>
    </citation>
    <scope>NUCLEOTIDE SEQUENCE [LARGE SCALE GENOMIC DNA]</scope>
    <source>
        <strain evidence="4">NM-5</strain>
    </source>
</reference>
<name>A0A146GE18_TERSA</name>
<accession>A0A146GE18</accession>
<organism evidence="3 4">
    <name type="scientific">Terrimicrobium sacchariphilum</name>
    <dbReference type="NCBI Taxonomy" id="690879"/>
    <lineage>
        <taxon>Bacteria</taxon>
        <taxon>Pseudomonadati</taxon>
        <taxon>Verrucomicrobiota</taxon>
        <taxon>Terrimicrobiia</taxon>
        <taxon>Terrimicrobiales</taxon>
        <taxon>Terrimicrobiaceae</taxon>
        <taxon>Terrimicrobium</taxon>
    </lineage>
</organism>
<comment type="caution">
    <text evidence="3">The sequence shown here is derived from an EMBL/GenBank/DDBJ whole genome shotgun (WGS) entry which is preliminary data.</text>
</comment>
<evidence type="ECO:0000313" key="4">
    <source>
        <dbReference type="Proteomes" id="UP000076023"/>
    </source>
</evidence>
<dbReference type="InParanoid" id="A0A146GE18"/>
<dbReference type="Gene3D" id="3.40.50.12140">
    <property type="entry name" value="Domain of unknown function DUF4159"/>
    <property type="match status" value="1"/>
</dbReference>